<proteinExistence type="predicted"/>
<dbReference type="Proteomes" id="UP000813463">
    <property type="component" value="Chromosome 1"/>
</dbReference>
<evidence type="ECO:0000256" key="1">
    <source>
        <dbReference type="ARBA" id="ARBA00004141"/>
    </source>
</evidence>
<dbReference type="GO" id="GO:0031090">
    <property type="term" value="C:organelle membrane"/>
    <property type="evidence" value="ECO:0007669"/>
    <property type="project" value="UniProtKB-ARBA"/>
</dbReference>
<feature type="transmembrane region" description="Helical" evidence="6">
    <location>
        <begin position="190"/>
        <end position="210"/>
    </location>
</feature>
<dbReference type="GO" id="GO:0003333">
    <property type="term" value="P:amino acid transmembrane transport"/>
    <property type="evidence" value="ECO:0000318"/>
    <property type="project" value="GO_Central"/>
</dbReference>
<feature type="transmembrane region" description="Helical" evidence="6">
    <location>
        <begin position="109"/>
        <end position="129"/>
    </location>
</feature>
<feature type="transmembrane region" description="Helical" evidence="6">
    <location>
        <begin position="230"/>
        <end position="248"/>
    </location>
</feature>
<accession>A0A9R0IVR4</accession>
<protein>
    <submittedName>
        <fullName evidence="9">Amino acid transporter AVT6C</fullName>
    </submittedName>
</protein>
<reference evidence="8" key="1">
    <citation type="journal article" date="2021" name="Nat. Commun.">
        <title>Genomic analyses provide insights into spinach domestication and the genetic basis of agronomic traits.</title>
        <authorList>
            <person name="Cai X."/>
            <person name="Sun X."/>
            <person name="Xu C."/>
            <person name="Sun H."/>
            <person name="Wang X."/>
            <person name="Ge C."/>
            <person name="Zhang Z."/>
            <person name="Wang Q."/>
            <person name="Fei Z."/>
            <person name="Jiao C."/>
            <person name="Wang Q."/>
        </authorList>
    </citation>
    <scope>NUCLEOTIDE SEQUENCE [LARGE SCALE GENOMIC DNA]</scope>
    <source>
        <strain evidence="8">cv. Varoflay</strain>
    </source>
</reference>
<evidence type="ECO:0000256" key="6">
    <source>
        <dbReference type="SAM" id="Phobius"/>
    </source>
</evidence>
<feature type="transmembrane region" description="Helical" evidence="6">
    <location>
        <begin position="269"/>
        <end position="289"/>
    </location>
</feature>
<dbReference type="InterPro" id="IPR013057">
    <property type="entry name" value="AA_transpt_TM"/>
</dbReference>
<feature type="transmembrane region" description="Helical" evidence="6">
    <location>
        <begin position="379"/>
        <end position="402"/>
    </location>
</feature>
<name>A0A9R0IVR4_SPIOL</name>
<feature type="transmembrane region" description="Helical" evidence="6">
    <location>
        <begin position="414"/>
        <end position="435"/>
    </location>
</feature>
<dbReference type="GeneID" id="110795167"/>
<keyword evidence="3" id="KW-0813">Transport</keyword>
<dbReference type="PANTHER" id="PTHR22950">
    <property type="entry name" value="AMINO ACID TRANSPORTER"/>
    <property type="match status" value="1"/>
</dbReference>
<comment type="subcellular location">
    <subcellularLocation>
        <location evidence="1">Membrane</location>
        <topology evidence="1">Multi-pass membrane protein</topology>
    </subcellularLocation>
</comment>
<evidence type="ECO:0000256" key="4">
    <source>
        <dbReference type="ARBA" id="ARBA00022989"/>
    </source>
</evidence>
<keyword evidence="4 6" id="KW-1133">Transmembrane helix</keyword>
<evidence type="ECO:0000256" key="3">
    <source>
        <dbReference type="ARBA" id="ARBA00022970"/>
    </source>
</evidence>
<feature type="domain" description="Amino acid transporter transmembrane" evidence="7">
    <location>
        <begin position="25"/>
        <end position="432"/>
    </location>
</feature>
<gene>
    <name evidence="9" type="primary">LOC110795167</name>
</gene>
<feature type="transmembrane region" description="Helical" evidence="6">
    <location>
        <begin position="159"/>
        <end position="178"/>
    </location>
</feature>
<evidence type="ECO:0000256" key="2">
    <source>
        <dbReference type="ARBA" id="ARBA00022692"/>
    </source>
</evidence>
<dbReference type="PANTHER" id="PTHR22950:SF323">
    <property type="entry name" value="AMINO ACID TRANSPORTER AVT6C"/>
    <property type="match status" value="1"/>
</dbReference>
<feature type="transmembrane region" description="Helical" evidence="6">
    <location>
        <begin position="27"/>
        <end position="46"/>
    </location>
</feature>
<feature type="transmembrane region" description="Helical" evidence="6">
    <location>
        <begin position="353"/>
        <end position="373"/>
    </location>
</feature>
<dbReference type="Pfam" id="PF01490">
    <property type="entry name" value="Aa_trans"/>
    <property type="match status" value="1"/>
</dbReference>
<evidence type="ECO:0000259" key="7">
    <source>
        <dbReference type="Pfam" id="PF01490"/>
    </source>
</evidence>
<keyword evidence="5 6" id="KW-0472">Membrane</keyword>
<organism evidence="8 9">
    <name type="scientific">Spinacia oleracea</name>
    <name type="common">Spinach</name>
    <dbReference type="NCBI Taxonomy" id="3562"/>
    <lineage>
        <taxon>Eukaryota</taxon>
        <taxon>Viridiplantae</taxon>
        <taxon>Streptophyta</taxon>
        <taxon>Embryophyta</taxon>
        <taxon>Tracheophyta</taxon>
        <taxon>Spermatophyta</taxon>
        <taxon>Magnoliopsida</taxon>
        <taxon>eudicotyledons</taxon>
        <taxon>Gunneridae</taxon>
        <taxon>Pentapetalae</taxon>
        <taxon>Caryophyllales</taxon>
        <taxon>Chenopodiaceae</taxon>
        <taxon>Chenopodioideae</taxon>
        <taxon>Anserineae</taxon>
        <taxon>Spinacia</taxon>
    </lineage>
</organism>
<feature type="transmembrane region" description="Helical" evidence="6">
    <location>
        <begin position="52"/>
        <end position="77"/>
    </location>
</feature>
<dbReference type="RefSeq" id="XP_021855843.1">
    <property type="nucleotide sequence ID" value="XM_022000151.2"/>
</dbReference>
<evidence type="ECO:0000313" key="9">
    <source>
        <dbReference type="RefSeq" id="XP_021855843.1"/>
    </source>
</evidence>
<dbReference type="GO" id="GO:0016020">
    <property type="term" value="C:membrane"/>
    <property type="evidence" value="ECO:0000318"/>
    <property type="project" value="GO_Central"/>
</dbReference>
<dbReference type="AlphaFoldDB" id="A0A9R0IVR4"/>
<dbReference type="OrthoDB" id="28208at2759"/>
<keyword evidence="2 6" id="KW-0812">Transmembrane</keyword>
<evidence type="ECO:0000256" key="5">
    <source>
        <dbReference type="ARBA" id="ARBA00023136"/>
    </source>
</evidence>
<evidence type="ECO:0000313" key="8">
    <source>
        <dbReference type="Proteomes" id="UP000813463"/>
    </source>
</evidence>
<reference evidence="9" key="2">
    <citation type="submission" date="2025-08" db="UniProtKB">
        <authorList>
            <consortium name="RefSeq"/>
        </authorList>
    </citation>
    <scope>IDENTIFICATION</scope>
    <source>
        <tissue evidence="9">Leaf</tissue>
    </source>
</reference>
<keyword evidence="3" id="KW-0029">Amino-acid transport</keyword>
<sequence length="441" mass="48095">MTSDAGVPLLPTNRGIEKRRIGEEASVSGAVFNVSTSIIGAGIMSIPATLKVLGVVPAFFLIVIVAFLSDLSVNLLLRFTYSGDPTAFPGETATYGGVMRESFGWVGALLVRLSVIISNWGCLIVYLIILGDVLSGSEHEESLHLGVLQEWFGSHWWNARPYALLFVVIFILLPLVLYRRVESLSFSSAVAVFLAVVFVGISFVMAISALFQGKTQKPRLFPDLDSQSSFFNLFTAAPVIVTAFTFHFNVHPISSELGKPSKMKTATRISLILCAVIYFSVGFFGYLLFGESIASDILVNFDRSSASPFLNDVVRLSYALHLVLVYPLLNFSLRGNIDELLFPKKPVLAKDNIRFISLTSVLLVLSYLAAIAIPDIWIFFQYVGSTTIVSIAFIFPAAITLRDVRGISSTKDKVIAMIMMILAVVTSTISIATNISNGTKS</sequence>
<dbReference type="GO" id="GO:0015179">
    <property type="term" value="F:L-amino acid transmembrane transporter activity"/>
    <property type="evidence" value="ECO:0000318"/>
    <property type="project" value="GO_Central"/>
</dbReference>
<dbReference type="KEGG" id="soe:110795167"/>
<feature type="transmembrane region" description="Helical" evidence="6">
    <location>
        <begin position="313"/>
        <end position="333"/>
    </location>
</feature>
<keyword evidence="8" id="KW-1185">Reference proteome</keyword>